<evidence type="ECO:0000256" key="1">
    <source>
        <dbReference type="ARBA" id="ARBA00023002"/>
    </source>
</evidence>
<feature type="domain" description="FAD/NAD(P)-binding" evidence="3">
    <location>
        <begin position="8"/>
        <end position="311"/>
    </location>
</feature>
<feature type="domain" description="BFD-like [2Fe-2S]-binding" evidence="2">
    <location>
        <begin position="378"/>
        <end position="429"/>
    </location>
</feature>
<dbReference type="Pfam" id="PF07992">
    <property type="entry name" value="Pyr_redox_2"/>
    <property type="match status" value="1"/>
</dbReference>
<evidence type="ECO:0000259" key="2">
    <source>
        <dbReference type="Pfam" id="PF04324"/>
    </source>
</evidence>
<comment type="caution">
    <text evidence="4">The sequence shown here is derived from an EMBL/GenBank/DDBJ whole genome shotgun (WGS) entry which is preliminary data.</text>
</comment>
<protein>
    <submittedName>
        <fullName evidence="4">Hydrogen cyanide synthase subunit HcnB</fullName>
        <ecNumber evidence="4">1.4.99.5</ecNumber>
    </submittedName>
</protein>
<dbReference type="SUPFAM" id="SSF51905">
    <property type="entry name" value="FAD/NAD(P)-binding domain"/>
    <property type="match status" value="1"/>
</dbReference>
<dbReference type="AlphaFoldDB" id="A0A1J5QFC6"/>
<evidence type="ECO:0000259" key="3">
    <source>
        <dbReference type="Pfam" id="PF07992"/>
    </source>
</evidence>
<dbReference type="InterPro" id="IPR036188">
    <property type="entry name" value="FAD/NAD-bd_sf"/>
</dbReference>
<accession>A0A1J5QFC6</accession>
<dbReference type="GO" id="GO:0050622">
    <property type="term" value="F:glycine dehydrogenase (cyanide-forming) activity"/>
    <property type="evidence" value="ECO:0007669"/>
    <property type="project" value="UniProtKB-EC"/>
</dbReference>
<evidence type="ECO:0000313" key="4">
    <source>
        <dbReference type="EMBL" id="OIQ82254.1"/>
    </source>
</evidence>
<gene>
    <name evidence="4" type="primary">hcnB_1</name>
    <name evidence="4" type="ORF">GALL_359710</name>
</gene>
<dbReference type="Gene3D" id="3.50.50.60">
    <property type="entry name" value="FAD/NAD(P)-binding domain"/>
    <property type="match status" value="2"/>
</dbReference>
<sequence length="471" mass="50169">MNNANVEQVVVVGAGPAGLAATTELVNAGAKVLLIDAGERHGGQYWRHNAGSPFANKHEEMRIVAHPNVDYLAKTNVWAATYCEGVSTLHLLTDRKEMREVNTRALVLATGAYDRSLPFPGWDLPGVMTAGGVQALLKGQKTLAGKKFVVAGTGPLLLPVAVGLIMAGAQVQAIVEASLPTAWSTKLRALIYSRNKLRDFGTFQKIIFKAKVKVHYGSAIIAAHGSDGVERVTMTKIDRKFRIKPNSKIDIDCDVLAVGWGFTPDLSLATALGCNTRIEPRDSSLVVEVDDHQATSLPGVYAAGEVTGVGGSTLALAEGRIAAINLMLASGQPGSSTDNATLKKLSEERKKHQIFANALLEIYRVADGWTTWQADSTILCRCEEVSVGDLRKAIVELGVTDSKSAKSLTRIGMGMCQGRMCGQAVTEFVAKECNRKVTLKDLQGGAKRPVITPIPLGLFAEGPSGVSRTKG</sequence>
<dbReference type="PRINTS" id="PR00469">
    <property type="entry name" value="PNDRDTASEII"/>
</dbReference>
<organism evidence="4">
    <name type="scientific">mine drainage metagenome</name>
    <dbReference type="NCBI Taxonomy" id="410659"/>
    <lineage>
        <taxon>unclassified sequences</taxon>
        <taxon>metagenomes</taxon>
        <taxon>ecological metagenomes</taxon>
    </lineage>
</organism>
<dbReference type="InterPro" id="IPR023753">
    <property type="entry name" value="FAD/NAD-binding_dom"/>
</dbReference>
<dbReference type="CDD" id="cd19946">
    <property type="entry name" value="GlpA-like_Fer2_BFD-like"/>
    <property type="match status" value="1"/>
</dbReference>
<dbReference type="InterPro" id="IPR051691">
    <property type="entry name" value="Metab_Enz_Cyan_OpOx_G3PDH"/>
</dbReference>
<dbReference type="PRINTS" id="PR00368">
    <property type="entry name" value="FADPNR"/>
</dbReference>
<dbReference type="InterPro" id="IPR007419">
    <property type="entry name" value="BFD-like_2Fe2S-bd_dom"/>
</dbReference>
<reference evidence="4" key="1">
    <citation type="submission" date="2016-10" db="EMBL/GenBank/DDBJ databases">
        <title>Sequence of Gallionella enrichment culture.</title>
        <authorList>
            <person name="Poehlein A."/>
            <person name="Muehling M."/>
            <person name="Daniel R."/>
        </authorList>
    </citation>
    <scope>NUCLEOTIDE SEQUENCE</scope>
</reference>
<dbReference type="Pfam" id="PF04324">
    <property type="entry name" value="Fer2_BFD"/>
    <property type="match status" value="1"/>
</dbReference>
<dbReference type="EMBL" id="MLJW01000825">
    <property type="protein sequence ID" value="OIQ82254.1"/>
    <property type="molecule type" value="Genomic_DNA"/>
</dbReference>
<dbReference type="EC" id="1.4.99.5" evidence="4"/>
<proteinExistence type="predicted"/>
<dbReference type="PANTHER" id="PTHR42949:SF3">
    <property type="entry name" value="ANAEROBIC GLYCEROL-3-PHOSPHATE DEHYDROGENASE SUBUNIT B"/>
    <property type="match status" value="1"/>
</dbReference>
<dbReference type="InterPro" id="IPR041854">
    <property type="entry name" value="BFD-like_2Fe2S-bd_dom_sf"/>
</dbReference>
<dbReference type="Gene3D" id="1.10.10.1100">
    <property type="entry name" value="BFD-like [2Fe-2S]-binding domain"/>
    <property type="match status" value="1"/>
</dbReference>
<dbReference type="PANTHER" id="PTHR42949">
    <property type="entry name" value="ANAEROBIC GLYCEROL-3-PHOSPHATE DEHYDROGENASE SUBUNIT B"/>
    <property type="match status" value="1"/>
</dbReference>
<name>A0A1J5QFC6_9ZZZZ</name>
<keyword evidence="1 4" id="KW-0560">Oxidoreductase</keyword>
<dbReference type="PIRSF" id="PIRSF037495">
    <property type="entry name" value="Opine_OX_OoxA/HcnB"/>
    <property type="match status" value="1"/>
</dbReference>
<dbReference type="InterPro" id="IPR017224">
    <property type="entry name" value="Opine_Oxase_asu/HCN_bsu"/>
</dbReference>